<dbReference type="FunFam" id="1.10.1040.10:FF:000017">
    <property type="entry name" value="2-dehydropantoate 2-reductase"/>
    <property type="match status" value="1"/>
</dbReference>
<dbReference type="Pfam" id="PF08546">
    <property type="entry name" value="ApbA_C"/>
    <property type="match status" value="1"/>
</dbReference>
<dbReference type="SUPFAM" id="SSF51735">
    <property type="entry name" value="NAD(P)-binding Rossmann-fold domains"/>
    <property type="match status" value="1"/>
</dbReference>
<evidence type="ECO:0000256" key="4">
    <source>
        <dbReference type="ARBA" id="ARBA00013014"/>
    </source>
</evidence>
<evidence type="ECO:0000256" key="8">
    <source>
        <dbReference type="ARBA" id="ARBA00023002"/>
    </source>
</evidence>
<evidence type="ECO:0000259" key="11">
    <source>
        <dbReference type="Pfam" id="PF02558"/>
    </source>
</evidence>
<proteinExistence type="inferred from homology"/>
<accession>A0A212RD35</accession>
<dbReference type="Gene3D" id="3.40.50.720">
    <property type="entry name" value="NAD(P)-binding Rossmann-like Domain"/>
    <property type="match status" value="1"/>
</dbReference>
<comment type="function">
    <text evidence="1">Catalyzes the NADPH-dependent reduction of ketopantoate into pantoic acid.</text>
</comment>
<feature type="domain" description="Ketopantoate reductase C-terminal" evidence="12">
    <location>
        <begin position="198"/>
        <end position="314"/>
    </location>
</feature>
<dbReference type="PANTHER" id="PTHR21708:SF45">
    <property type="entry name" value="2-DEHYDROPANTOATE 2-REDUCTASE"/>
    <property type="match status" value="1"/>
</dbReference>
<comment type="similarity">
    <text evidence="3">Belongs to the ketopantoate reductase family.</text>
</comment>
<dbReference type="UniPathway" id="UPA00028">
    <property type="reaction ID" value="UER00004"/>
</dbReference>
<evidence type="ECO:0000256" key="9">
    <source>
        <dbReference type="ARBA" id="ARBA00032024"/>
    </source>
</evidence>
<dbReference type="InterPro" id="IPR051402">
    <property type="entry name" value="KPR-Related"/>
</dbReference>
<dbReference type="EC" id="1.1.1.169" evidence="4"/>
<reference evidence="13 14" key="1">
    <citation type="submission" date="2017-06" db="EMBL/GenBank/DDBJ databases">
        <authorList>
            <person name="Kim H.J."/>
            <person name="Triplett B.A."/>
        </authorList>
    </citation>
    <scope>NUCLEOTIDE SEQUENCE [LARGE SCALE GENOMIC DNA]</scope>
    <source>
        <strain evidence="13 14">B29T1</strain>
    </source>
</reference>
<protein>
    <recommendedName>
        <fullName evidence="5">2-dehydropantoate 2-reductase</fullName>
        <ecNumber evidence="4">1.1.1.169</ecNumber>
    </recommendedName>
    <alternativeName>
        <fullName evidence="9">Ketopantoate reductase</fullName>
    </alternativeName>
</protein>
<dbReference type="SUPFAM" id="SSF48179">
    <property type="entry name" value="6-phosphogluconate dehydrogenase C-terminal domain-like"/>
    <property type="match status" value="1"/>
</dbReference>
<evidence type="ECO:0000259" key="12">
    <source>
        <dbReference type="Pfam" id="PF08546"/>
    </source>
</evidence>
<dbReference type="Gene3D" id="1.10.1040.10">
    <property type="entry name" value="N-(1-d-carboxylethyl)-l-norvaline Dehydrogenase, domain 2"/>
    <property type="match status" value="1"/>
</dbReference>
<name>A0A212RD35_9PROT</name>
<evidence type="ECO:0000256" key="2">
    <source>
        <dbReference type="ARBA" id="ARBA00004994"/>
    </source>
</evidence>
<feature type="domain" description="Ketopantoate reductase N-terminal" evidence="11">
    <location>
        <begin position="3"/>
        <end position="156"/>
    </location>
</feature>
<sequence>MQICIFGAGAVGGYLAARLARAGKNVSLIARGAHLQAIRSQGLRLQTPAEDFVVHPTASDDPAALGPQDVVILSAKTPALPGIARSIAPLIHPETALVFAVNGIFWFYAHGFRPGGLGPDTRRLDPDQTLENLIGADKALGMVIYSPNTVVAPGHVQNARAQGDRFILGEARQGAKARALKVASALAGAELDVRMDPDIRRAMWTKLTLNVASSPICCLTGQTAKAAFANPEIRCLAQGLITETLAIARAHGFELDIDPEQQSSAEKTDHKPSMLQDLELGRPMEIDSQLLILKDFARQLDQPTPTLDIILPLLVQRARQAGAYPLEPEMAGT</sequence>
<dbReference type="AlphaFoldDB" id="A0A212RD35"/>
<evidence type="ECO:0000313" key="13">
    <source>
        <dbReference type="EMBL" id="SNB70001.1"/>
    </source>
</evidence>
<comment type="pathway">
    <text evidence="2">Cofactor biosynthesis; (R)-pantothenate biosynthesis; (R)-pantoate from 3-methyl-2-oxobutanoate: step 2/2.</text>
</comment>
<keyword evidence="8" id="KW-0560">Oxidoreductase</keyword>
<gene>
    <name evidence="13" type="ORF">SAMN07250955_10792</name>
</gene>
<dbReference type="GO" id="GO:0015940">
    <property type="term" value="P:pantothenate biosynthetic process"/>
    <property type="evidence" value="ECO:0007669"/>
    <property type="project" value="UniProtKB-UniPathway"/>
</dbReference>
<dbReference type="InterPro" id="IPR013328">
    <property type="entry name" value="6PGD_dom2"/>
</dbReference>
<dbReference type="NCBIfam" id="NF005089">
    <property type="entry name" value="PRK06522.1-4"/>
    <property type="match status" value="1"/>
</dbReference>
<evidence type="ECO:0000256" key="1">
    <source>
        <dbReference type="ARBA" id="ARBA00002919"/>
    </source>
</evidence>
<evidence type="ECO:0000313" key="14">
    <source>
        <dbReference type="Proteomes" id="UP000197065"/>
    </source>
</evidence>
<dbReference type="Pfam" id="PF02558">
    <property type="entry name" value="ApbA"/>
    <property type="match status" value="1"/>
</dbReference>
<dbReference type="GO" id="GO:0008677">
    <property type="term" value="F:2-dehydropantoate 2-reductase activity"/>
    <property type="evidence" value="ECO:0007669"/>
    <property type="project" value="UniProtKB-EC"/>
</dbReference>
<keyword evidence="6" id="KW-0566">Pantothenate biosynthesis</keyword>
<dbReference type="GO" id="GO:0005737">
    <property type="term" value="C:cytoplasm"/>
    <property type="evidence" value="ECO:0007669"/>
    <property type="project" value="TreeGrafter"/>
</dbReference>
<comment type="catalytic activity">
    <reaction evidence="10">
        <text>(R)-pantoate + NADP(+) = 2-dehydropantoate + NADPH + H(+)</text>
        <dbReference type="Rhea" id="RHEA:16233"/>
        <dbReference type="ChEBI" id="CHEBI:11561"/>
        <dbReference type="ChEBI" id="CHEBI:15378"/>
        <dbReference type="ChEBI" id="CHEBI:15980"/>
        <dbReference type="ChEBI" id="CHEBI:57783"/>
        <dbReference type="ChEBI" id="CHEBI:58349"/>
        <dbReference type="EC" id="1.1.1.169"/>
    </reaction>
</comment>
<evidence type="ECO:0000256" key="3">
    <source>
        <dbReference type="ARBA" id="ARBA00007870"/>
    </source>
</evidence>
<dbReference type="InterPro" id="IPR008927">
    <property type="entry name" value="6-PGluconate_DH-like_C_sf"/>
</dbReference>
<evidence type="ECO:0000256" key="10">
    <source>
        <dbReference type="ARBA" id="ARBA00048793"/>
    </source>
</evidence>
<dbReference type="RefSeq" id="WP_088561661.1">
    <property type="nucleotide sequence ID" value="NZ_FYEH01000007.1"/>
</dbReference>
<dbReference type="OrthoDB" id="247668at2"/>
<organism evidence="13 14">
    <name type="scientific">Arboricoccus pini</name>
    <dbReference type="NCBI Taxonomy" id="1963835"/>
    <lineage>
        <taxon>Bacteria</taxon>
        <taxon>Pseudomonadati</taxon>
        <taxon>Pseudomonadota</taxon>
        <taxon>Alphaproteobacteria</taxon>
        <taxon>Geminicoccales</taxon>
        <taxon>Geminicoccaceae</taxon>
        <taxon>Arboricoccus</taxon>
    </lineage>
</organism>
<dbReference type="Proteomes" id="UP000197065">
    <property type="component" value="Unassembled WGS sequence"/>
</dbReference>
<evidence type="ECO:0000256" key="5">
    <source>
        <dbReference type="ARBA" id="ARBA00019465"/>
    </source>
</evidence>
<dbReference type="EMBL" id="FYEH01000007">
    <property type="protein sequence ID" value="SNB70001.1"/>
    <property type="molecule type" value="Genomic_DNA"/>
</dbReference>
<keyword evidence="14" id="KW-1185">Reference proteome</keyword>
<keyword evidence="7" id="KW-0521">NADP</keyword>
<evidence type="ECO:0000256" key="7">
    <source>
        <dbReference type="ARBA" id="ARBA00022857"/>
    </source>
</evidence>
<dbReference type="InterPro" id="IPR013752">
    <property type="entry name" value="KPA_reductase"/>
</dbReference>
<dbReference type="InterPro" id="IPR036291">
    <property type="entry name" value="NAD(P)-bd_dom_sf"/>
</dbReference>
<dbReference type="PANTHER" id="PTHR21708">
    <property type="entry name" value="PROBABLE 2-DEHYDROPANTOATE 2-REDUCTASE"/>
    <property type="match status" value="1"/>
</dbReference>
<dbReference type="FunFam" id="3.40.50.720:FF:000307">
    <property type="entry name" value="2-dehydropantoate 2-reductase"/>
    <property type="match status" value="1"/>
</dbReference>
<dbReference type="InterPro" id="IPR013332">
    <property type="entry name" value="KPR_N"/>
</dbReference>
<evidence type="ECO:0000256" key="6">
    <source>
        <dbReference type="ARBA" id="ARBA00022655"/>
    </source>
</evidence>